<feature type="region of interest" description="Disordered" evidence="11">
    <location>
        <begin position="530"/>
        <end position="605"/>
    </location>
</feature>
<dbReference type="PROSITE" id="PS00108">
    <property type="entry name" value="PROTEIN_KINASE_ST"/>
    <property type="match status" value="1"/>
</dbReference>
<feature type="domain" description="PASTA" evidence="14">
    <location>
        <begin position="356"/>
        <end position="423"/>
    </location>
</feature>
<evidence type="ECO:0000313" key="16">
    <source>
        <dbReference type="Proteomes" id="UP000608890"/>
    </source>
</evidence>
<dbReference type="PANTHER" id="PTHR43289">
    <property type="entry name" value="MITOGEN-ACTIVATED PROTEIN KINASE KINASE KINASE 20-RELATED"/>
    <property type="match status" value="1"/>
</dbReference>
<evidence type="ECO:0000256" key="9">
    <source>
        <dbReference type="ARBA" id="ARBA00048679"/>
    </source>
</evidence>
<dbReference type="FunFam" id="3.30.200.20:FF:000035">
    <property type="entry name" value="Serine/threonine protein kinase Stk1"/>
    <property type="match status" value="1"/>
</dbReference>
<dbReference type="Gene3D" id="3.30.10.20">
    <property type="match status" value="3"/>
</dbReference>
<dbReference type="AlphaFoldDB" id="A0A917TZB4"/>
<feature type="compositionally biased region" description="Basic and acidic residues" evidence="11">
    <location>
        <begin position="387"/>
        <end position="397"/>
    </location>
</feature>
<dbReference type="Gene3D" id="1.10.510.10">
    <property type="entry name" value="Transferase(Phosphotransferase) domain 1"/>
    <property type="match status" value="1"/>
</dbReference>
<gene>
    <name evidence="15" type="ORF">GCM10011608_30880</name>
</gene>
<comment type="catalytic activity">
    <reaction evidence="9">
        <text>L-seryl-[protein] + ATP = O-phospho-L-seryl-[protein] + ADP + H(+)</text>
        <dbReference type="Rhea" id="RHEA:17989"/>
        <dbReference type="Rhea" id="RHEA-COMP:9863"/>
        <dbReference type="Rhea" id="RHEA-COMP:11604"/>
        <dbReference type="ChEBI" id="CHEBI:15378"/>
        <dbReference type="ChEBI" id="CHEBI:29999"/>
        <dbReference type="ChEBI" id="CHEBI:30616"/>
        <dbReference type="ChEBI" id="CHEBI:83421"/>
        <dbReference type="ChEBI" id="CHEBI:456216"/>
        <dbReference type="EC" id="2.7.11.1"/>
    </reaction>
</comment>
<dbReference type="GO" id="GO:0045717">
    <property type="term" value="P:negative regulation of fatty acid biosynthetic process"/>
    <property type="evidence" value="ECO:0007669"/>
    <property type="project" value="UniProtKB-ARBA"/>
</dbReference>
<dbReference type="EMBL" id="BMNB01000012">
    <property type="protein sequence ID" value="GGM43956.1"/>
    <property type="molecule type" value="Genomic_DNA"/>
</dbReference>
<keyword evidence="3" id="KW-0808">Transferase</keyword>
<dbReference type="FunFam" id="1.10.510.10:FF:000021">
    <property type="entry name" value="Serine/threonine protein kinase"/>
    <property type="match status" value="1"/>
</dbReference>
<feature type="domain" description="PASTA" evidence="14">
    <location>
        <begin position="425"/>
        <end position="489"/>
    </location>
</feature>
<evidence type="ECO:0000313" key="15">
    <source>
        <dbReference type="EMBL" id="GGM43956.1"/>
    </source>
</evidence>
<feature type="binding site" evidence="10">
    <location>
        <position position="41"/>
    </location>
    <ligand>
        <name>ATP</name>
        <dbReference type="ChEBI" id="CHEBI:30616"/>
    </ligand>
</feature>
<dbReference type="InterPro" id="IPR017441">
    <property type="entry name" value="Protein_kinase_ATP_BS"/>
</dbReference>
<dbReference type="NCBIfam" id="NF033483">
    <property type="entry name" value="PknB_PASTA_kin"/>
    <property type="match status" value="1"/>
</dbReference>
<accession>A0A917TZB4</accession>
<evidence type="ECO:0000256" key="12">
    <source>
        <dbReference type="SAM" id="Phobius"/>
    </source>
</evidence>
<dbReference type="CDD" id="cd06577">
    <property type="entry name" value="PASTA_pknB"/>
    <property type="match status" value="3"/>
</dbReference>
<dbReference type="GO" id="GO:0004674">
    <property type="term" value="F:protein serine/threonine kinase activity"/>
    <property type="evidence" value="ECO:0007669"/>
    <property type="project" value="UniProtKB-KW"/>
</dbReference>
<feature type="compositionally biased region" description="Polar residues" evidence="11">
    <location>
        <begin position="537"/>
        <end position="548"/>
    </location>
</feature>
<dbReference type="GO" id="GO:0005524">
    <property type="term" value="F:ATP binding"/>
    <property type="evidence" value="ECO:0007669"/>
    <property type="project" value="UniProtKB-UniRule"/>
</dbReference>
<feature type="domain" description="PASTA" evidence="14">
    <location>
        <begin position="490"/>
        <end position="557"/>
    </location>
</feature>
<proteinExistence type="predicted"/>
<keyword evidence="12" id="KW-0812">Transmembrane</keyword>
<dbReference type="SUPFAM" id="SSF56112">
    <property type="entry name" value="Protein kinase-like (PK-like)"/>
    <property type="match status" value="1"/>
</dbReference>
<keyword evidence="16" id="KW-1185">Reference proteome</keyword>
<dbReference type="InterPro" id="IPR008271">
    <property type="entry name" value="Ser/Thr_kinase_AS"/>
</dbReference>
<sequence>MTAQARLLGGRYQVGELLGYGGMAEVHRGRDLRLGRDVAIKMLRADLARDATFQMRFRREAQNAASLNHPAIVAVYDTGEEQAPTGETLPFIVMEFVNGRTLKEVLGAEGRLQPRRALEICADMCAALEFSHRHGIIHRDIKPGNVMLTQTGQVKVMDFGIARALASGATTMTQTSAVIGTAQYLSPEQARGEAVDARSDVYAAGCVLFELVCGHPPFVGDSPVSVAYQHVRETPPTPSDLNPDVTPAVDAIVLKALSKNPLNRYQSAGEMRADLLRAAAGRPVMATPVMREDETVAMAAAPSHPSGGTTQTRQIPARVGDPRQRRASSWLIAVFAALGVLAVIALVAALLLNDRKPPDVPVPTLTGMTEQEAFARIQQDKLQPARGEPEFTSDCKEGTVTSQTPQAGGRVAPNSTVTVRICGGKPEVTIPSGLVGSKVDSAKERLDERNLVVKTVEEDNAEAAGLVLRVDPPEGEKVAEGTKVTLTVSRGNVVGVPNVVGLTEADAKRQLRNAGFSPVVDIGPEVPAAQAGRVVDQSPNANSRQTKGSKVKIVVSVEETEDPEPTQTPTGTPTTPPPDGDDDGGGGGGGGPVLPTYPPFRLPTE</sequence>
<dbReference type="PANTHER" id="PTHR43289:SF6">
    <property type="entry name" value="SERINE_THREONINE-PROTEIN KINASE NEKL-3"/>
    <property type="match status" value="1"/>
</dbReference>
<evidence type="ECO:0000256" key="3">
    <source>
        <dbReference type="ARBA" id="ARBA00022679"/>
    </source>
</evidence>
<feature type="domain" description="Protein kinase" evidence="13">
    <location>
        <begin position="12"/>
        <end position="276"/>
    </location>
</feature>
<comment type="catalytic activity">
    <reaction evidence="8">
        <text>L-threonyl-[protein] + ATP = O-phospho-L-threonyl-[protein] + ADP + H(+)</text>
        <dbReference type="Rhea" id="RHEA:46608"/>
        <dbReference type="Rhea" id="RHEA-COMP:11060"/>
        <dbReference type="Rhea" id="RHEA-COMP:11605"/>
        <dbReference type="ChEBI" id="CHEBI:15378"/>
        <dbReference type="ChEBI" id="CHEBI:30013"/>
        <dbReference type="ChEBI" id="CHEBI:30616"/>
        <dbReference type="ChEBI" id="CHEBI:61977"/>
        <dbReference type="ChEBI" id="CHEBI:456216"/>
        <dbReference type="EC" id="2.7.11.1"/>
    </reaction>
</comment>
<evidence type="ECO:0000256" key="7">
    <source>
        <dbReference type="ARBA" id="ARBA00022840"/>
    </source>
</evidence>
<evidence type="ECO:0000256" key="1">
    <source>
        <dbReference type="ARBA" id="ARBA00012513"/>
    </source>
</evidence>
<reference evidence="15" key="2">
    <citation type="submission" date="2020-09" db="EMBL/GenBank/DDBJ databases">
        <authorList>
            <person name="Sun Q."/>
            <person name="Zhou Y."/>
        </authorList>
    </citation>
    <scope>NUCLEOTIDE SEQUENCE</scope>
    <source>
        <strain evidence="15">CGMCC 4.7312</strain>
    </source>
</reference>
<protein>
    <recommendedName>
        <fullName evidence="1">non-specific serine/threonine protein kinase</fullName>
        <ecNumber evidence="1">2.7.11.1</ecNumber>
    </recommendedName>
</protein>
<dbReference type="PROSITE" id="PS50011">
    <property type="entry name" value="PROTEIN_KINASE_DOM"/>
    <property type="match status" value="1"/>
</dbReference>
<evidence type="ECO:0000256" key="11">
    <source>
        <dbReference type="SAM" id="MobiDB-lite"/>
    </source>
</evidence>
<comment type="caution">
    <text evidence="15">The sequence shown here is derived from an EMBL/GenBank/DDBJ whole genome shotgun (WGS) entry which is preliminary data.</text>
</comment>
<feature type="compositionally biased region" description="Pro residues" evidence="11">
    <location>
        <begin position="595"/>
        <end position="605"/>
    </location>
</feature>
<organism evidence="15 16">
    <name type="scientific">Micromonospora sonchi</name>
    <dbReference type="NCBI Taxonomy" id="1763543"/>
    <lineage>
        <taxon>Bacteria</taxon>
        <taxon>Bacillati</taxon>
        <taxon>Actinomycetota</taxon>
        <taxon>Actinomycetes</taxon>
        <taxon>Micromonosporales</taxon>
        <taxon>Micromonosporaceae</taxon>
        <taxon>Micromonospora</taxon>
    </lineage>
</organism>
<feature type="transmembrane region" description="Helical" evidence="12">
    <location>
        <begin position="330"/>
        <end position="352"/>
    </location>
</feature>
<evidence type="ECO:0000256" key="8">
    <source>
        <dbReference type="ARBA" id="ARBA00047899"/>
    </source>
</evidence>
<dbReference type="Pfam" id="PF03793">
    <property type="entry name" value="PASTA"/>
    <property type="match status" value="3"/>
</dbReference>
<keyword evidence="5 10" id="KW-0547">Nucleotide-binding</keyword>
<evidence type="ECO:0000256" key="6">
    <source>
        <dbReference type="ARBA" id="ARBA00022777"/>
    </source>
</evidence>
<name>A0A917TZB4_9ACTN</name>
<keyword evidence="12" id="KW-1133">Transmembrane helix</keyword>
<keyword evidence="6 15" id="KW-0418">Kinase</keyword>
<evidence type="ECO:0000256" key="5">
    <source>
        <dbReference type="ARBA" id="ARBA00022741"/>
    </source>
</evidence>
<keyword evidence="12" id="KW-0472">Membrane</keyword>
<evidence type="ECO:0000259" key="14">
    <source>
        <dbReference type="PROSITE" id="PS51178"/>
    </source>
</evidence>
<feature type="region of interest" description="Disordered" evidence="11">
    <location>
        <begin position="299"/>
        <end position="318"/>
    </location>
</feature>
<dbReference type="Pfam" id="PF00069">
    <property type="entry name" value="Pkinase"/>
    <property type="match status" value="1"/>
</dbReference>
<dbReference type="RefSeq" id="WP_189044754.1">
    <property type="nucleotide sequence ID" value="NZ_BMNB01000012.1"/>
</dbReference>
<dbReference type="SMART" id="SM00220">
    <property type="entry name" value="S_TKc"/>
    <property type="match status" value="1"/>
</dbReference>
<dbReference type="CDD" id="cd14014">
    <property type="entry name" value="STKc_PknB_like"/>
    <property type="match status" value="1"/>
</dbReference>
<evidence type="ECO:0000256" key="4">
    <source>
        <dbReference type="ARBA" id="ARBA00022737"/>
    </source>
</evidence>
<reference evidence="15" key="1">
    <citation type="journal article" date="2014" name="Int. J. Syst. Evol. Microbiol.">
        <title>Complete genome sequence of Corynebacterium casei LMG S-19264T (=DSM 44701T), isolated from a smear-ripened cheese.</title>
        <authorList>
            <consortium name="US DOE Joint Genome Institute (JGI-PGF)"/>
            <person name="Walter F."/>
            <person name="Albersmeier A."/>
            <person name="Kalinowski J."/>
            <person name="Ruckert C."/>
        </authorList>
    </citation>
    <scope>NUCLEOTIDE SEQUENCE</scope>
    <source>
        <strain evidence="15">CGMCC 4.7312</strain>
    </source>
</reference>
<dbReference type="InterPro" id="IPR000719">
    <property type="entry name" value="Prot_kinase_dom"/>
</dbReference>
<evidence type="ECO:0000256" key="10">
    <source>
        <dbReference type="PROSITE-ProRule" id="PRU10141"/>
    </source>
</evidence>
<dbReference type="InterPro" id="IPR011009">
    <property type="entry name" value="Kinase-like_dom_sf"/>
</dbReference>
<dbReference type="Gene3D" id="3.30.200.20">
    <property type="entry name" value="Phosphorylase Kinase, domain 1"/>
    <property type="match status" value="1"/>
</dbReference>
<keyword evidence="7 10" id="KW-0067">ATP-binding</keyword>
<evidence type="ECO:0000256" key="2">
    <source>
        <dbReference type="ARBA" id="ARBA00022527"/>
    </source>
</evidence>
<dbReference type="Proteomes" id="UP000608890">
    <property type="component" value="Unassembled WGS sequence"/>
</dbReference>
<dbReference type="SMART" id="SM00740">
    <property type="entry name" value="PASTA"/>
    <property type="match status" value="3"/>
</dbReference>
<dbReference type="EC" id="2.7.11.1" evidence="1"/>
<keyword evidence="4" id="KW-0677">Repeat</keyword>
<keyword evidence="2 15" id="KW-0723">Serine/threonine-protein kinase</keyword>
<evidence type="ECO:0000259" key="13">
    <source>
        <dbReference type="PROSITE" id="PS50011"/>
    </source>
</evidence>
<feature type="region of interest" description="Disordered" evidence="11">
    <location>
        <begin position="381"/>
        <end position="412"/>
    </location>
</feature>
<dbReference type="InterPro" id="IPR005543">
    <property type="entry name" value="PASTA_dom"/>
</dbReference>
<dbReference type="PROSITE" id="PS00107">
    <property type="entry name" value="PROTEIN_KINASE_ATP"/>
    <property type="match status" value="1"/>
</dbReference>
<dbReference type="PROSITE" id="PS51178">
    <property type="entry name" value="PASTA"/>
    <property type="match status" value="3"/>
</dbReference>